<feature type="transmembrane region" description="Helical" evidence="8">
    <location>
        <begin position="273"/>
        <end position="294"/>
    </location>
</feature>
<feature type="transmembrane region" description="Helical" evidence="8">
    <location>
        <begin position="193"/>
        <end position="212"/>
    </location>
</feature>
<name>A0A0A3J514_9BACI</name>
<comment type="subcellular location">
    <subcellularLocation>
        <location evidence="1">Membrane</location>
        <topology evidence="1">Multi-pass membrane protein</topology>
    </subcellularLocation>
</comment>
<proteinExistence type="inferred from homology"/>
<comment type="caution">
    <text evidence="9">The sequence shown here is derived from an EMBL/GenBank/DDBJ whole genome shotgun (WGS) entry which is preliminary data.</text>
</comment>
<protein>
    <submittedName>
        <fullName evidence="9">Spore gernimation protein</fullName>
    </submittedName>
</protein>
<dbReference type="GO" id="GO:0016020">
    <property type="term" value="C:membrane"/>
    <property type="evidence" value="ECO:0007669"/>
    <property type="project" value="UniProtKB-SubCell"/>
</dbReference>
<feature type="transmembrane region" description="Helical" evidence="8">
    <location>
        <begin position="118"/>
        <end position="141"/>
    </location>
</feature>
<evidence type="ECO:0000256" key="2">
    <source>
        <dbReference type="ARBA" id="ARBA00007998"/>
    </source>
</evidence>
<evidence type="ECO:0000256" key="5">
    <source>
        <dbReference type="ARBA" id="ARBA00022692"/>
    </source>
</evidence>
<dbReference type="EMBL" id="JPVP01000060">
    <property type="protein sequence ID" value="KGR82172.1"/>
    <property type="molecule type" value="Genomic_DNA"/>
</dbReference>
<dbReference type="STRING" id="1220589.CD32_23110"/>
<feature type="transmembrane region" description="Helical" evidence="8">
    <location>
        <begin position="46"/>
        <end position="66"/>
    </location>
</feature>
<organism evidence="9 10">
    <name type="scientific">Lysinibacillus odysseyi 34hs-1 = NBRC 100172</name>
    <dbReference type="NCBI Taxonomy" id="1220589"/>
    <lineage>
        <taxon>Bacteria</taxon>
        <taxon>Bacillati</taxon>
        <taxon>Bacillota</taxon>
        <taxon>Bacilli</taxon>
        <taxon>Bacillales</taxon>
        <taxon>Bacillaceae</taxon>
        <taxon>Lysinibacillus</taxon>
    </lineage>
</organism>
<feature type="transmembrane region" description="Helical" evidence="8">
    <location>
        <begin position="87"/>
        <end position="112"/>
    </location>
</feature>
<dbReference type="NCBIfam" id="TIGR00912">
    <property type="entry name" value="2A0309"/>
    <property type="match status" value="1"/>
</dbReference>
<evidence type="ECO:0000313" key="9">
    <source>
        <dbReference type="EMBL" id="KGR82172.1"/>
    </source>
</evidence>
<keyword evidence="4" id="KW-0309">Germination</keyword>
<evidence type="ECO:0000256" key="3">
    <source>
        <dbReference type="ARBA" id="ARBA00022448"/>
    </source>
</evidence>
<keyword evidence="3" id="KW-0813">Transport</keyword>
<dbReference type="Proteomes" id="UP000030437">
    <property type="component" value="Unassembled WGS sequence"/>
</dbReference>
<feature type="transmembrane region" description="Helical" evidence="8">
    <location>
        <begin position="224"/>
        <end position="244"/>
    </location>
</feature>
<dbReference type="PANTHER" id="PTHR34975">
    <property type="entry name" value="SPORE GERMINATION PROTEIN A2"/>
    <property type="match status" value="1"/>
</dbReference>
<keyword evidence="7 8" id="KW-0472">Membrane</keyword>
<dbReference type="OrthoDB" id="2380240at2"/>
<feature type="transmembrane region" description="Helical" evidence="8">
    <location>
        <begin position="336"/>
        <end position="358"/>
    </location>
</feature>
<evidence type="ECO:0000256" key="7">
    <source>
        <dbReference type="ARBA" id="ARBA00023136"/>
    </source>
</evidence>
<dbReference type="AlphaFoldDB" id="A0A0A3J514"/>
<comment type="similarity">
    <text evidence="2">Belongs to the amino acid-polyamine-organocation (APC) superfamily. Spore germination protein (SGP) (TC 2.A.3.9) family.</text>
</comment>
<evidence type="ECO:0000313" key="10">
    <source>
        <dbReference type="Proteomes" id="UP000030437"/>
    </source>
</evidence>
<dbReference type="GO" id="GO:0009847">
    <property type="term" value="P:spore germination"/>
    <property type="evidence" value="ECO:0007669"/>
    <property type="project" value="InterPro"/>
</dbReference>
<evidence type="ECO:0000256" key="6">
    <source>
        <dbReference type="ARBA" id="ARBA00022989"/>
    </source>
</evidence>
<reference evidence="9 10" key="1">
    <citation type="submission" date="2014-02" db="EMBL/GenBank/DDBJ databases">
        <title>Draft genome sequence of Lysinibacillus odysseyi NBRC 100172.</title>
        <authorList>
            <person name="Zhang F."/>
            <person name="Wang G."/>
            <person name="Zhang L."/>
        </authorList>
    </citation>
    <scope>NUCLEOTIDE SEQUENCE [LARGE SCALE GENOMIC DNA]</scope>
    <source>
        <strain evidence="9 10">NBRC 100172</strain>
    </source>
</reference>
<sequence length="369" mass="42635">MKSKASISPPQQINAFLIVAVICSNQVGVGVMGFQQQLYLHAKQDAWISVLVSFILAHLSAIIMIKTLELYQTKDLYEINQDVFGKLIGNFLTILYISYSGSIFFLILKMYIEVINTWVFYNLSPWFLAATLLLLLVYAFLGDFRVIVGVSFFSFVLTFFWLFSLIPPLKYANIDYLLPVFQSDILSILKGTYSMTFTIVGFEIINIIYPFIKDKKNVKRYTHLSLFATLLIYFPILLVSLVYFSGEQLSKTLWATLTMLSVVRLPFVERIDIFMICFGVIIILPNLCLYAWAVYRGINSIVKIRLATFIWPFSGLMFILSFFAKTVTQLDEVNRIFMHVGFIAVFIYPILLYFLALLRRKFRKTQVIQ</sequence>
<evidence type="ECO:0000256" key="1">
    <source>
        <dbReference type="ARBA" id="ARBA00004141"/>
    </source>
</evidence>
<dbReference type="PANTHER" id="PTHR34975:SF2">
    <property type="entry name" value="SPORE GERMINATION PROTEIN A2"/>
    <property type="match status" value="1"/>
</dbReference>
<keyword evidence="6 8" id="KW-1133">Transmembrane helix</keyword>
<dbReference type="eggNOG" id="COG0531">
    <property type="taxonomic scope" value="Bacteria"/>
</dbReference>
<keyword evidence="10" id="KW-1185">Reference proteome</keyword>
<accession>A0A0A3J514</accession>
<evidence type="ECO:0000256" key="4">
    <source>
        <dbReference type="ARBA" id="ARBA00022544"/>
    </source>
</evidence>
<feature type="transmembrane region" description="Helical" evidence="8">
    <location>
        <begin position="306"/>
        <end position="324"/>
    </location>
</feature>
<keyword evidence="5 8" id="KW-0812">Transmembrane</keyword>
<evidence type="ECO:0000256" key="8">
    <source>
        <dbReference type="SAM" id="Phobius"/>
    </source>
</evidence>
<dbReference type="InterPro" id="IPR004761">
    <property type="entry name" value="Spore_GerAB"/>
</dbReference>
<feature type="transmembrane region" description="Helical" evidence="8">
    <location>
        <begin position="146"/>
        <end position="166"/>
    </location>
</feature>
<gene>
    <name evidence="9" type="ORF">CD32_23110</name>
</gene>
<dbReference type="Pfam" id="PF03845">
    <property type="entry name" value="Spore_permease"/>
    <property type="match status" value="1"/>
</dbReference>
<feature type="transmembrane region" description="Helical" evidence="8">
    <location>
        <begin position="12"/>
        <end position="34"/>
    </location>
</feature>
<dbReference type="RefSeq" id="WP_036159412.1">
    <property type="nucleotide sequence ID" value="NZ_AVCX01000001.1"/>
</dbReference>